<evidence type="ECO:0000313" key="2">
    <source>
        <dbReference type="Proteomes" id="UP000192722"/>
    </source>
</evidence>
<evidence type="ECO:0000313" key="1">
    <source>
        <dbReference type="EMBL" id="ORJ18681.1"/>
    </source>
</evidence>
<dbReference type="Proteomes" id="UP000192722">
    <property type="component" value="Unassembled WGS sequence"/>
</dbReference>
<proteinExistence type="predicted"/>
<sequence>MENENLSIRIEAIELAITRLSACIIENGNKAAADDLQGHIDNFKELLVNPKTSARKEAVYHATLKILDPLTLDPWEPF</sequence>
<protein>
    <submittedName>
        <fullName evidence="1">Uncharacterized protein</fullName>
    </submittedName>
</protein>
<name>A0ABX3TTY5_9GAMM</name>
<dbReference type="RefSeq" id="WP_084984548.1">
    <property type="nucleotide sequence ID" value="NZ_CBCSCF010000001.1"/>
</dbReference>
<accession>A0ABX3TTY5</accession>
<keyword evidence="2" id="KW-1185">Reference proteome</keyword>
<organism evidence="1 2">
    <name type="scientific">Rouxiella silvae</name>
    <dbReference type="NCBI Taxonomy" id="1646373"/>
    <lineage>
        <taxon>Bacteria</taxon>
        <taxon>Pseudomonadati</taxon>
        <taxon>Pseudomonadota</taxon>
        <taxon>Gammaproteobacteria</taxon>
        <taxon>Enterobacterales</taxon>
        <taxon>Yersiniaceae</taxon>
        <taxon>Rouxiella</taxon>
    </lineage>
</organism>
<gene>
    <name evidence="1" type="ORF">BS639_23925</name>
</gene>
<reference evidence="1 2" key="1">
    <citation type="journal article" date="2017" name="Int. J. Syst. Evol. Microbiol.">
        <title>Rouxiella badensis sp. nov. and Rouxiella silvae sp. nov. isolated from peat bog soil in Germany and emendation of the genus description.</title>
        <authorList>
            <person name="Le Fleche-Mateos A."/>
            <person name="Kugler J.H."/>
            <person name="Hansen S.H."/>
            <person name="Syldatk C."/>
            <person name="Hausmann R."/>
            <person name="Lomprez F."/>
            <person name="Vandenbogaert M."/>
            <person name="Manuguerra J.C."/>
            <person name="Grimont P.A."/>
        </authorList>
    </citation>
    <scope>NUCLEOTIDE SEQUENCE [LARGE SCALE GENOMIC DNA]</scope>
    <source>
        <strain evidence="1 2">213</strain>
    </source>
</reference>
<dbReference type="EMBL" id="MRWD01000098">
    <property type="protein sequence ID" value="ORJ18681.1"/>
    <property type="molecule type" value="Genomic_DNA"/>
</dbReference>
<comment type="caution">
    <text evidence="1">The sequence shown here is derived from an EMBL/GenBank/DDBJ whole genome shotgun (WGS) entry which is preliminary data.</text>
</comment>